<gene>
    <name evidence="2" type="ORF">R4I43_29905</name>
</gene>
<proteinExistence type="predicted"/>
<sequence>MGNLVMRVFDMAFGRPQGWMGRAGGALMALLNVEQERWGVSRAAVRPGERVLVVGHGPGVGLHLCGDAVGPGGHVVGVDPSAPMHEMAASRCARQVDAGLVELREGSAEWTGCADASMDAVISVNNVMLWDRPAGFAELHRVLRPNGRLVITVHRHVLDVTPETVQHDAEEAGFHGIELTARPRRFNSPAIELVAHR</sequence>
<reference evidence="2 3" key="1">
    <citation type="submission" date="2023-10" db="EMBL/GenBank/DDBJ databases">
        <title>Saccharopolyspora sp. nov., isolated from mangrove soil.</title>
        <authorList>
            <person name="Lu Y."/>
            <person name="Liu W."/>
        </authorList>
    </citation>
    <scope>NUCLEOTIDE SEQUENCE [LARGE SCALE GENOMIC DNA]</scope>
    <source>
        <strain evidence="2 3">S2-29</strain>
    </source>
</reference>
<dbReference type="InterPro" id="IPR029063">
    <property type="entry name" value="SAM-dependent_MTases_sf"/>
</dbReference>
<dbReference type="EMBL" id="JAWLNX010000030">
    <property type="protein sequence ID" value="MEB3371625.1"/>
    <property type="molecule type" value="Genomic_DNA"/>
</dbReference>
<keyword evidence="3" id="KW-1185">Reference proteome</keyword>
<dbReference type="Proteomes" id="UP001327093">
    <property type="component" value="Unassembled WGS sequence"/>
</dbReference>
<keyword evidence="2" id="KW-0808">Transferase</keyword>
<evidence type="ECO:0000259" key="1">
    <source>
        <dbReference type="Pfam" id="PF08241"/>
    </source>
</evidence>
<dbReference type="GO" id="GO:0008168">
    <property type="term" value="F:methyltransferase activity"/>
    <property type="evidence" value="ECO:0007669"/>
    <property type="project" value="UniProtKB-KW"/>
</dbReference>
<feature type="domain" description="Methyltransferase type 11" evidence="1">
    <location>
        <begin position="54"/>
        <end position="151"/>
    </location>
</feature>
<comment type="caution">
    <text evidence="2">The sequence shown here is derived from an EMBL/GenBank/DDBJ whole genome shotgun (WGS) entry which is preliminary data.</text>
</comment>
<accession>A0ABU6AJZ1</accession>
<dbReference type="PANTHER" id="PTHR42912">
    <property type="entry name" value="METHYLTRANSFERASE"/>
    <property type="match status" value="1"/>
</dbReference>
<evidence type="ECO:0000313" key="3">
    <source>
        <dbReference type="Proteomes" id="UP001327093"/>
    </source>
</evidence>
<name>A0ABU6AJZ1_9PSEU</name>
<protein>
    <submittedName>
        <fullName evidence="2">Methyltransferase domain-containing protein</fullName>
    </submittedName>
</protein>
<dbReference type="GO" id="GO:0032259">
    <property type="term" value="P:methylation"/>
    <property type="evidence" value="ECO:0007669"/>
    <property type="project" value="UniProtKB-KW"/>
</dbReference>
<dbReference type="RefSeq" id="WP_324269049.1">
    <property type="nucleotide sequence ID" value="NZ_JAWLNX010000030.1"/>
</dbReference>
<dbReference type="Pfam" id="PF08241">
    <property type="entry name" value="Methyltransf_11"/>
    <property type="match status" value="1"/>
</dbReference>
<dbReference type="InterPro" id="IPR013216">
    <property type="entry name" value="Methyltransf_11"/>
</dbReference>
<dbReference type="Gene3D" id="3.40.50.150">
    <property type="entry name" value="Vaccinia Virus protein VP39"/>
    <property type="match status" value="1"/>
</dbReference>
<evidence type="ECO:0000313" key="2">
    <source>
        <dbReference type="EMBL" id="MEB3371625.1"/>
    </source>
</evidence>
<dbReference type="SUPFAM" id="SSF53335">
    <property type="entry name" value="S-adenosyl-L-methionine-dependent methyltransferases"/>
    <property type="match status" value="1"/>
</dbReference>
<dbReference type="InterPro" id="IPR050508">
    <property type="entry name" value="Methyltransf_Superfamily"/>
</dbReference>
<keyword evidence="2" id="KW-0489">Methyltransferase</keyword>
<dbReference type="CDD" id="cd02440">
    <property type="entry name" value="AdoMet_MTases"/>
    <property type="match status" value="1"/>
</dbReference>
<organism evidence="2 3">
    <name type="scientific">Saccharopolyspora mangrovi</name>
    <dbReference type="NCBI Taxonomy" id="3082379"/>
    <lineage>
        <taxon>Bacteria</taxon>
        <taxon>Bacillati</taxon>
        <taxon>Actinomycetota</taxon>
        <taxon>Actinomycetes</taxon>
        <taxon>Pseudonocardiales</taxon>
        <taxon>Pseudonocardiaceae</taxon>
        <taxon>Saccharopolyspora</taxon>
    </lineage>
</organism>